<comment type="caution">
    <text evidence="1">The sequence shown here is derived from an EMBL/GenBank/DDBJ whole genome shotgun (WGS) entry which is preliminary data.</text>
</comment>
<proteinExistence type="predicted"/>
<reference evidence="1 2" key="1">
    <citation type="submission" date="2023-02" db="EMBL/GenBank/DDBJ databases">
        <title>LHISI_Scaffold_Assembly.</title>
        <authorList>
            <person name="Stuart O.P."/>
            <person name="Cleave R."/>
            <person name="Magrath M.J.L."/>
            <person name="Mikheyev A.S."/>
        </authorList>
    </citation>
    <scope>NUCLEOTIDE SEQUENCE [LARGE SCALE GENOMIC DNA]</scope>
    <source>
        <strain evidence="1">Daus_M_001</strain>
        <tissue evidence="1">Leg muscle</tissue>
    </source>
</reference>
<protein>
    <recommendedName>
        <fullName evidence="3">HAT C-terminal dimerisation domain-containing protein</fullName>
    </recommendedName>
</protein>
<dbReference type="Proteomes" id="UP001159363">
    <property type="component" value="Chromosome 2"/>
</dbReference>
<evidence type="ECO:0008006" key="3">
    <source>
        <dbReference type="Google" id="ProtNLM"/>
    </source>
</evidence>
<gene>
    <name evidence="1" type="ORF">PR048_004770</name>
</gene>
<name>A0ABQ9I6C5_9NEOP</name>
<evidence type="ECO:0000313" key="1">
    <source>
        <dbReference type="EMBL" id="KAJ8892190.1"/>
    </source>
</evidence>
<sequence length="180" mass="20714">MNDIGVVVRESPKRRAVFFQIATDHNLTTLPRIRRLPKRLEQTQNPTAVHKFVSVKEYYRKIDYVFLDNMINETEDSFEQLGFEKYLHLQKSFPLAPGLLDEPTLTTISAFGIDVAKLKQEKEFIAQLIQTPKSVEGYVNGFKQMYPETESLIPQLHILLRLLLVVPATSSTAERSFSML</sequence>
<keyword evidence="2" id="KW-1185">Reference proteome</keyword>
<accession>A0ABQ9I6C5</accession>
<dbReference type="EMBL" id="JARBHB010000002">
    <property type="protein sequence ID" value="KAJ8892190.1"/>
    <property type="molecule type" value="Genomic_DNA"/>
</dbReference>
<evidence type="ECO:0000313" key="2">
    <source>
        <dbReference type="Proteomes" id="UP001159363"/>
    </source>
</evidence>
<organism evidence="1 2">
    <name type="scientific">Dryococelus australis</name>
    <dbReference type="NCBI Taxonomy" id="614101"/>
    <lineage>
        <taxon>Eukaryota</taxon>
        <taxon>Metazoa</taxon>
        <taxon>Ecdysozoa</taxon>
        <taxon>Arthropoda</taxon>
        <taxon>Hexapoda</taxon>
        <taxon>Insecta</taxon>
        <taxon>Pterygota</taxon>
        <taxon>Neoptera</taxon>
        <taxon>Polyneoptera</taxon>
        <taxon>Phasmatodea</taxon>
        <taxon>Verophasmatodea</taxon>
        <taxon>Anareolatae</taxon>
        <taxon>Phasmatidae</taxon>
        <taxon>Eurycanthinae</taxon>
        <taxon>Dryococelus</taxon>
    </lineage>
</organism>